<evidence type="ECO:0000313" key="2">
    <source>
        <dbReference type="EMBL" id="XAY07737.1"/>
    </source>
</evidence>
<evidence type="ECO:0008006" key="3">
    <source>
        <dbReference type="Google" id="ProtNLM"/>
    </source>
</evidence>
<dbReference type="InterPro" id="IPR004378">
    <property type="entry name" value="F420H2_quin_Rdtase"/>
</dbReference>
<evidence type="ECO:0000256" key="1">
    <source>
        <dbReference type="SAM" id="MobiDB-lite"/>
    </source>
</evidence>
<gene>
    <name evidence="2" type="ORF">DSM112329_04627</name>
</gene>
<name>A0AAU7B174_9ACTN</name>
<dbReference type="InterPro" id="IPR012349">
    <property type="entry name" value="Split_barrel_FMN-bd"/>
</dbReference>
<dbReference type="KEGG" id="parq:DSM112329_04627"/>
<dbReference type="AlphaFoldDB" id="A0AAU7B174"/>
<dbReference type="EMBL" id="CP114014">
    <property type="protein sequence ID" value="XAY07737.1"/>
    <property type="molecule type" value="Genomic_DNA"/>
</dbReference>
<proteinExistence type="predicted"/>
<dbReference type="Pfam" id="PF04075">
    <property type="entry name" value="F420H2_quin_red"/>
    <property type="match status" value="1"/>
</dbReference>
<feature type="compositionally biased region" description="Basic residues" evidence="1">
    <location>
        <begin position="137"/>
        <end position="146"/>
    </location>
</feature>
<dbReference type="RefSeq" id="WP_354698928.1">
    <property type="nucleotide sequence ID" value="NZ_CP114014.1"/>
</dbReference>
<dbReference type="NCBIfam" id="TIGR00026">
    <property type="entry name" value="hi_GC_TIGR00026"/>
    <property type="match status" value="1"/>
</dbReference>
<feature type="region of interest" description="Disordered" evidence="1">
    <location>
        <begin position="125"/>
        <end position="146"/>
    </location>
</feature>
<organism evidence="2">
    <name type="scientific">Paraconexibacter sp. AEG42_29</name>
    <dbReference type="NCBI Taxonomy" id="2997339"/>
    <lineage>
        <taxon>Bacteria</taxon>
        <taxon>Bacillati</taxon>
        <taxon>Actinomycetota</taxon>
        <taxon>Thermoleophilia</taxon>
        <taxon>Solirubrobacterales</taxon>
        <taxon>Paraconexibacteraceae</taxon>
        <taxon>Paraconexibacter</taxon>
    </lineage>
</organism>
<sequence>MPIKLPPAVARFNQRINNPVQGHFAWLLPPYALIVHTGRRTGRTFSVPVTGFMAGDRLVVPLLYGRGSQWVLNLEAAGGGEVVRRGRRYVLADPEVVSTPPAALGPVARRVSAAAAHQLVARLGEPLPGGPKELHALRPRSRRRGS</sequence>
<reference evidence="2" key="1">
    <citation type="submission" date="2022-12" db="EMBL/GenBank/DDBJ databases">
        <title>Paraconexibacter alkalitolerans sp. nov. and Baekduia alba sp. nov., isolated from soil and emended description of the genera Paraconexibacter (Chun et al., 2020) and Baekduia (An et al., 2020).</title>
        <authorList>
            <person name="Vieira S."/>
            <person name="Huber K.J."/>
            <person name="Geppert A."/>
            <person name="Wolf J."/>
            <person name="Neumann-Schaal M."/>
            <person name="Muesken M."/>
            <person name="Overmann J."/>
        </authorList>
    </citation>
    <scope>NUCLEOTIDE SEQUENCE</scope>
    <source>
        <strain evidence="2">AEG42_29</strain>
    </source>
</reference>
<dbReference type="GO" id="GO:0016491">
    <property type="term" value="F:oxidoreductase activity"/>
    <property type="evidence" value="ECO:0007669"/>
    <property type="project" value="InterPro"/>
</dbReference>
<dbReference type="Gene3D" id="2.30.110.10">
    <property type="entry name" value="Electron Transport, Fmn-binding Protein, Chain A"/>
    <property type="match status" value="1"/>
</dbReference>
<accession>A0AAU7B174</accession>
<protein>
    <recommendedName>
        <fullName evidence="3">Nitroreductase family deazaflavin-dependent oxidoreductase</fullName>
    </recommendedName>
</protein>